<evidence type="ECO:0000256" key="7">
    <source>
        <dbReference type="ARBA" id="ARBA00048478"/>
    </source>
</evidence>
<comment type="catalytic activity">
    <reaction evidence="6 8">
        <text>dCMP + ATP = dCDP + ADP</text>
        <dbReference type="Rhea" id="RHEA:25094"/>
        <dbReference type="ChEBI" id="CHEBI:30616"/>
        <dbReference type="ChEBI" id="CHEBI:57566"/>
        <dbReference type="ChEBI" id="CHEBI:58593"/>
        <dbReference type="ChEBI" id="CHEBI:456216"/>
        <dbReference type="EC" id="2.7.4.25"/>
    </reaction>
</comment>
<dbReference type="GO" id="GO:0005737">
    <property type="term" value="C:cytoplasm"/>
    <property type="evidence" value="ECO:0007669"/>
    <property type="project" value="UniProtKB-SubCell"/>
</dbReference>
<evidence type="ECO:0000256" key="6">
    <source>
        <dbReference type="ARBA" id="ARBA00047615"/>
    </source>
</evidence>
<dbReference type="InterPro" id="IPR003136">
    <property type="entry name" value="Cytidylate_kin"/>
</dbReference>
<comment type="caution">
    <text evidence="10">The sequence shown here is derived from an EMBL/GenBank/DDBJ whole genome shotgun (WGS) entry which is preliminary data.</text>
</comment>
<evidence type="ECO:0000313" key="10">
    <source>
        <dbReference type="EMBL" id="MDC4183724.1"/>
    </source>
</evidence>
<proteinExistence type="inferred from homology"/>
<dbReference type="InterPro" id="IPR011994">
    <property type="entry name" value="Cytidylate_kinase_dom"/>
</dbReference>
<reference evidence="10" key="1">
    <citation type="submission" date="2021-11" db="EMBL/GenBank/DDBJ databases">
        <title>Description of Mycoplasma bradburyaesp. nov.from sea birds: a tribute to a great mycoplasmologist.</title>
        <authorList>
            <person name="Ramirez A.S."/>
            <person name="Poveda C."/>
            <person name="Suarez-Perez A."/>
            <person name="Rosales R.S."/>
            <person name="Dijkman R."/>
            <person name="Feberwee A."/>
            <person name="Spergser J."/>
            <person name="Szostak M.P."/>
            <person name="Ressel L."/>
            <person name="Calabuig P."/>
            <person name="Catania S."/>
            <person name="Gobbo F."/>
            <person name="Timofte D."/>
            <person name="Poveda J.B."/>
        </authorList>
    </citation>
    <scope>NUCLEOTIDE SEQUENCE</scope>
    <source>
        <strain evidence="10">T264</strain>
    </source>
</reference>
<dbReference type="GO" id="GO:0005524">
    <property type="term" value="F:ATP binding"/>
    <property type="evidence" value="ECO:0007669"/>
    <property type="project" value="UniProtKB-UniRule"/>
</dbReference>
<accession>A0AAW6HPQ2</accession>
<comment type="similarity">
    <text evidence="1 8">Belongs to the cytidylate kinase family. Type 1 subfamily.</text>
</comment>
<gene>
    <name evidence="8 10" type="primary">cmk</name>
    <name evidence="10" type="ORF">LNO71_03700</name>
</gene>
<evidence type="ECO:0000256" key="4">
    <source>
        <dbReference type="ARBA" id="ARBA00022777"/>
    </source>
</evidence>
<evidence type="ECO:0000259" key="9">
    <source>
        <dbReference type="Pfam" id="PF02224"/>
    </source>
</evidence>
<comment type="subcellular location">
    <subcellularLocation>
        <location evidence="8">Cytoplasm</location>
    </subcellularLocation>
</comment>
<sequence>MTTTEINNHQIAIDGPAGSGKSTVAKLVANKLNFNYLSTGKMFRAFYYLMNLNNWSVDQLLNNYHTYQFEFNGDQVKIDNKNVSEALNELKISMGASEIAQNDKIRKLALELQQDYASKKPVVMDGRDITSIVLPNAILKIYLTASAKQRAIRRIKQLNLELTDEKIEEFSNEIAKRDYNDANRKLAPLIIVDDAVVIDSDNLTIDDVVNQIVSLYNKRLEVNNA</sequence>
<dbReference type="AlphaFoldDB" id="A0AAW6HPQ2"/>
<protein>
    <recommendedName>
        <fullName evidence="8">Cytidylate kinase</fullName>
        <shortName evidence="8">CK</shortName>
        <ecNumber evidence="8">2.7.4.25</ecNumber>
    </recommendedName>
    <alternativeName>
        <fullName evidence="8">Cytidine monophosphate kinase</fullName>
        <shortName evidence="8">CMP kinase</shortName>
    </alternativeName>
</protein>
<dbReference type="EC" id="2.7.4.25" evidence="8"/>
<dbReference type="GO" id="GO:0006220">
    <property type="term" value="P:pyrimidine nucleotide metabolic process"/>
    <property type="evidence" value="ECO:0007669"/>
    <property type="project" value="UniProtKB-UniRule"/>
</dbReference>
<keyword evidence="2 8" id="KW-0808">Transferase</keyword>
<dbReference type="Pfam" id="PF02224">
    <property type="entry name" value="Cytidylate_kin"/>
    <property type="match status" value="1"/>
</dbReference>
<evidence type="ECO:0000256" key="8">
    <source>
        <dbReference type="HAMAP-Rule" id="MF_00238"/>
    </source>
</evidence>
<evidence type="ECO:0000256" key="1">
    <source>
        <dbReference type="ARBA" id="ARBA00009427"/>
    </source>
</evidence>
<name>A0AAW6HPQ2_9MOLU</name>
<evidence type="ECO:0000313" key="11">
    <source>
        <dbReference type="Proteomes" id="UP001216384"/>
    </source>
</evidence>
<keyword evidence="5 8" id="KW-0067">ATP-binding</keyword>
<keyword evidence="3 8" id="KW-0547">Nucleotide-binding</keyword>
<keyword evidence="8" id="KW-0963">Cytoplasm</keyword>
<dbReference type="SUPFAM" id="SSF52540">
    <property type="entry name" value="P-loop containing nucleoside triphosphate hydrolases"/>
    <property type="match status" value="1"/>
</dbReference>
<dbReference type="Gene3D" id="3.40.50.300">
    <property type="entry name" value="P-loop containing nucleotide triphosphate hydrolases"/>
    <property type="match status" value="1"/>
</dbReference>
<dbReference type="GO" id="GO:0036431">
    <property type="term" value="F:dCMP kinase activity"/>
    <property type="evidence" value="ECO:0007669"/>
    <property type="project" value="InterPro"/>
</dbReference>
<keyword evidence="4 8" id="KW-0418">Kinase</keyword>
<evidence type="ECO:0000256" key="2">
    <source>
        <dbReference type="ARBA" id="ARBA00022679"/>
    </source>
</evidence>
<feature type="domain" description="Cytidylate kinase" evidence="9">
    <location>
        <begin position="11"/>
        <end position="217"/>
    </location>
</feature>
<dbReference type="InterPro" id="IPR027417">
    <property type="entry name" value="P-loop_NTPase"/>
</dbReference>
<feature type="binding site" evidence="8">
    <location>
        <begin position="15"/>
        <end position="23"/>
    </location>
    <ligand>
        <name>ATP</name>
        <dbReference type="ChEBI" id="CHEBI:30616"/>
    </ligand>
</feature>
<dbReference type="RefSeq" id="WP_255045774.1">
    <property type="nucleotide sequence ID" value="NZ_CP101415.1"/>
</dbReference>
<organism evidence="10 11">
    <name type="scientific">Mycoplasma bradburyae</name>
    <dbReference type="NCBI Taxonomy" id="2963128"/>
    <lineage>
        <taxon>Bacteria</taxon>
        <taxon>Bacillati</taxon>
        <taxon>Mycoplasmatota</taxon>
        <taxon>Mollicutes</taxon>
        <taxon>Mycoplasmataceae</taxon>
        <taxon>Mycoplasma</taxon>
    </lineage>
</organism>
<evidence type="ECO:0000256" key="5">
    <source>
        <dbReference type="ARBA" id="ARBA00022840"/>
    </source>
</evidence>
<dbReference type="HAMAP" id="MF_00238">
    <property type="entry name" value="Cytidyl_kinase_type1"/>
    <property type="match status" value="1"/>
</dbReference>
<dbReference type="Proteomes" id="UP001216384">
    <property type="component" value="Unassembled WGS sequence"/>
</dbReference>
<comment type="catalytic activity">
    <reaction evidence="7 8">
        <text>CMP + ATP = CDP + ADP</text>
        <dbReference type="Rhea" id="RHEA:11600"/>
        <dbReference type="ChEBI" id="CHEBI:30616"/>
        <dbReference type="ChEBI" id="CHEBI:58069"/>
        <dbReference type="ChEBI" id="CHEBI:60377"/>
        <dbReference type="ChEBI" id="CHEBI:456216"/>
        <dbReference type="EC" id="2.7.4.25"/>
    </reaction>
</comment>
<evidence type="ECO:0000256" key="3">
    <source>
        <dbReference type="ARBA" id="ARBA00022741"/>
    </source>
</evidence>
<dbReference type="NCBIfam" id="TIGR00017">
    <property type="entry name" value="cmk"/>
    <property type="match status" value="1"/>
</dbReference>
<dbReference type="CDD" id="cd02020">
    <property type="entry name" value="CMPK"/>
    <property type="match status" value="1"/>
</dbReference>
<dbReference type="EMBL" id="JAJHZP010000018">
    <property type="protein sequence ID" value="MDC4183724.1"/>
    <property type="molecule type" value="Genomic_DNA"/>
</dbReference>